<evidence type="ECO:0000256" key="1">
    <source>
        <dbReference type="ARBA" id="ARBA00022679"/>
    </source>
</evidence>
<dbReference type="Pfam" id="PF01255">
    <property type="entry name" value="Prenyltransf"/>
    <property type="match status" value="1"/>
</dbReference>
<dbReference type="PANTHER" id="PTHR10291">
    <property type="entry name" value="DEHYDRODOLICHYL DIPHOSPHATE SYNTHASE FAMILY MEMBER"/>
    <property type="match status" value="1"/>
</dbReference>
<dbReference type="InterPro" id="IPR001441">
    <property type="entry name" value="UPP_synth-like"/>
</dbReference>
<dbReference type="SUPFAM" id="SSF64005">
    <property type="entry name" value="Undecaprenyl diphosphate synthase"/>
    <property type="match status" value="1"/>
</dbReference>
<dbReference type="PANTHER" id="PTHR10291:SF0">
    <property type="entry name" value="DEHYDRODOLICHYL DIPHOSPHATE SYNTHASE 2"/>
    <property type="match status" value="1"/>
</dbReference>
<feature type="non-terminal residue" evidence="2">
    <location>
        <position position="1"/>
    </location>
</feature>
<sequence>SDFRISNFLLWQLAYAEFWFTDLHWPDFTKETLLEAVAAYQKRERRFGGLRDEE</sequence>
<proteinExistence type="predicted"/>
<gene>
    <name evidence="2" type="ORF">Q604_UNBC05628G0001</name>
</gene>
<dbReference type="EMBL" id="AZMM01005628">
    <property type="protein sequence ID" value="ETJ40476.1"/>
    <property type="molecule type" value="Genomic_DNA"/>
</dbReference>
<dbReference type="GO" id="GO:0016094">
    <property type="term" value="P:polyprenol biosynthetic process"/>
    <property type="evidence" value="ECO:0007669"/>
    <property type="project" value="TreeGrafter"/>
</dbReference>
<accession>W1YDM5</accession>
<reference evidence="2" key="1">
    <citation type="submission" date="2013-12" db="EMBL/GenBank/DDBJ databases">
        <title>A Varibaculum cambriense genome reconstructed from a premature infant gut community with otherwise low bacterial novelty that shifts toward anaerobic metabolism during the third week of life.</title>
        <authorList>
            <person name="Brown C.T."/>
            <person name="Sharon I."/>
            <person name="Thomas B.C."/>
            <person name="Castelle C.J."/>
            <person name="Morowitz M.J."/>
            <person name="Banfield J.F."/>
        </authorList>
    </citation>
    <scope>NUCLEOTIDE SEQUENCE</scope>
</reference>
<organism evidence="2">
    <name type="scientific">human gut metagenome</name>
    <dbReference type="NCBI Taxonomy" id="408170"/>
    <lineage>
        <taxon>unclassified sequences</taxon>
        <taxon>metagenomes</taxon>
        <taxon>organismal metagenomes</taxon>
    </lineage>
</organism>
<protein>
    <submittedName>
        <fullName evidence="2">Di-trans,poly-cis-decaprenylcistransferase</fullName>
    </submittedName>
</protein>
<name>W1YDM5_9ZZZZ</name>
<dbReference type="Gene3D" id="3.40.1180.10">
    <property type="entry name" value="Decaprenyl diphosphate synthase-like"/>
    <property type="match status" value="1"/>
</dbReference>
<evidence type="ECO:0000313" key="2">
    <source>
        <dbReference type="EMBL" id="ETJ40476.1"/>
    </source>
</evidence>
<dbReference type="GO" id="GO:0045547">
    <property type="term" value="F:ditrans,polycis-polyprenyl diphosphate synthase [(2E,6E)-farnesyl diphosphate specific] activity"/>
    <property type="evidence" value="ECO:0007669"/>
    <property type="project" value="TreeGrafter"/>
</dbReference>
<dbReference type="AlphaFoldDB" id="W1YDM5"/>
<comment type="caution">
    <text evidence="2">The sequence shown here is derived from an EMBL/GenBank/DDBJ whole genome shotgun (WGS) entry which is preliminary data.</text>
</comment>
<keyword evidence="1 2" id="KW-0808">Transferase</keyword>
<dbReference type="InterPro" id="IPR036424">
    <property type="entry name" value="UPP_synth-like_sf"/>
</dbReference>